<dbReference type="EMBL" id="KZ293645">
    <property type="protein sequence ID" value="PBL01734.1"/>
    <property type="molecule type" value="Genomic_DNA"/>
</dbReference>
<protein>
    <submittedName>
        <fullName evidence="1">Uncharacterized protein</fullName>
    </submittedName>
</protein>
<sequence>MASPDSELPAELIEAVVLEFWYSENSSKDRITFMKSCPLINNLWKEVFARISSRDIYVPTVAYLVYLSTIIRTNSSLIYCSDLPHCVRTITCHVDLTETTNDAAMEPYSVLASLPNHSGFRRCFPNIDKMNFEVNYRIRGGWHESILCHQQLIRTRISITLNQATTQLSVLPVDWHVTAENPEVDNVRGVVADVHWDIFLREATLAVAPGTLCCIRKDPFKETVLNSTYVGGLLHFRGQALLVERMGDVRRINYYFRKAAPKPSGERRFLFSHSVKLIICTKVCGTSSVKFLRMPREWSSLLDPSTRAGRLSWARHLDNESSELLSRQSLPVPGLWKLIDELFEDAKGVAIPPGSVYSCWKTMRLLDNESSVSLSRQSLLVPRQLERALYDVVIRAVLFTYITLVLCRKFVFLQVLSPV</sequence>
<dbReference type="OMA" id="WHESILC"/>
<organism evidence="1 2">
    <name type="scientific">Armillaria gallica</name>
    <name type="common">Bulbous honey fungus</name>
    <name type="synonym">Armillaria bulbosa</name>
    <dbReference type="NCBI Taxonomy" id="47427"/>
    <lineage>
        <taxon>Eukaryota</taxon>
        <taxon>Fungi</taxon>
        <taxon>Dikarya</taxon>
        <taxon>Basidiomycota</taxon>
        <taxon>Agaricomycotina</taxon>
        <taxon>Agaricomycetes</taxon>
        <taxon>Agaricomycetidae</taxon>
        <taxon>Agaricales</taxon>
        <taxon>Marasmiineae</taxon>
        <taxon>Physalacriaceae</taxon>
        <taxon>Armillaria</taxon>
    </lineage>
</organism>
<accession>A0A2H3EPJ7</accession>
<dbReference type="OrthoDB" id="2836053at2759"/>
<gene>
    <name evidence="1" type="ORF">ARMGADRAFT_1057388</name>
</gene>
<evidence type="ECO:0000313" key="1">
    <source>
        <dbReference type="EMBL" id="PBL01734.1"/>
    </source>
</evidence>
<dbReference type="Proteomes" id="UP000217790">
    <property type="component" value="Unassembled WGS sequence"/>
</dbReference>
<reference evidence="2" key="1">
    <citation type="journal article" date="2017" name="Nat. Ecol. Evol.">
        <title>Genome expansion and lineage-specific genetic innovations in the forest pathogenic fungi Armillaria.</title>
        <authorList>
            <person name="Sipos G."/>
            <person name="Prasanna A.N."/>
            <person name="Walter M.C."/>
            <person name="O'Connor E."/>
            <person name="Balint B."/>
            <person name="Krizsan K."/>
            <person name="Kiss B."/>
            <person name="Hess J."/>
            <person name="Varga T."/>
            <person name="Slot J."/>
            <person name="Riley R."/>
            <person name="Boka B."/>
            <person name="Rigling D."/>
            <person name="Barry K."/>
            <person name="Lee J."/>
            <person name="Mihaltcheva S."/>
            <person name="LaButti K."/>
            <person name="Lipzen A."/>
            <person name="Waldron R."/>
            <person name="Moloney N.M."/>
            <person name="Sperisen C."/>
            <person name="Kredics L."/>
            <person name="Vagvoelgyi C."/>
            <person name="Patrignani A."/>
            <person name="Fitzpatrick D."/>
            <person name="Nagy I."/>
            <person name="Doyle S."/>
            <person name="Anderson J.B."/>
            <person name="Grigoriev I.V."/>
            <person name="Gueldener U."/>
            <person name="Muensterkoetter M."/>
            <person name="Nagy L.G."/>
        </authorList>
    </citation>
    <scope>NUCLEOTIDE SEQUENCE [LARGE SCALE GENOMIC DNA]</scope>
    <source>
        <strain evidence="2">Ar21-2</strain>
    </source>
</reference>
<name>A0A2H3EPJ7_ARMGA</name>
<proteinExistence type="predicted"/>
<dbReference type="AlphaFoldDB" id="A0A2H3EPJ7"/>
<keyword evidence="2" id="KW-1185">Reference proteome</keyword>
<evidence type="ECO:0000313" key="2">
    <source>
        <dbReference type="Proteomes" id="UP000217790"/>
    </source>
</evidence>
<dbReference type="InParanoid" id="A0A2H3EPJ7"/>